<dbReference type="Proteomes" id="UP001590950">
    <property type="component" value="Unassembled WGS sequence"/>
</dbReference>
<name>A0ABR4AM87_9LECA</name>
<evidence type="ECO:0000313" key="2">
    <source>
        <dbReference type="EMBL" id="KAL2046233.1"/>
    </source>
</evidence>
<evidence type="ECO:0000256" key="1">
    <source>
        <dbReference type="SAM" id="MobiDB-lite"/>
    </source>
</evidence>
<proteinExistence type="predicted"/>
<feature type="region of interest" description="Disordered" evidence="1">
    <location>
        <begin position="161"/>
        <end position="181"/>
    </location>
</feature>
<dbReference type="EMBL" id="JBEFKJ010000004">
    <property type="protein sequence ID" value="KAL2046233.1"/>
    <property type="molecule type" value="Genomic_DNA"/>
</dbReference>
<sequence>MTTQAKTILTTIALETQRSADAANAMSIEILGGHTFNSISAIPKSRMGRHEFIVQHFDPCKADKAYEELDLQLHISPQNSIQDLDATTLKARLDDLVKAVAEEHLSRLCPNLTWDPNRGKPLEKNAPFPPPFPSLSAFPQNNIATTTTPITANLLTHRKPEAPHQTATQLPPTNRYTSPTPLKEYPPYVFIPDTQRHAAETAYFEGRIP</sequence>
<reference evidence="2 3" key="1">
    <citation type="submission" date="2024-09" db="EMBL/GenBank/DDBJ databases">
        <title>Rethinking Asexuality: The Enigmatic Case of Functional Sexual Genes in Lepraria (Stereocaulaceae).</title>
        <authorList>
            <person name="Doellman M."/>
            <person name="Sun Y."/>
            <person name="Barcenas-Pena A."/>
            <person name="Lumbsch H.T."/>
            <person name="Grewe F."/>
        </authorList>
    </citation>
    <scope>NUCLEOTIDE SEQUENCE [LARGE SCALE GENOMIC DNA]</scope>
    <source>
        <strain evidence="2 3">Mercado 3170</strain>
    </source>
</reference>
<gene>
    <name evidence="2" type="ORF">N7G274_001680</name>
</gene>
<organism evidence="2 3">
    <name type="scientific">Stereocaulon virgatum</name>
    <dbReference type="NCBI Taxonomy" id="373712"/>
    <lineage>
        <taxon>Eukaryota</taxon>
        <taxon>Fungi</taxon>
        <taxon>Dikarya</taxon>
        <taxon>Ascomycota</taxon>
        <taxon>Pezizomycotina</taxon>
        <taxon>Lecanoromycetes</taxon>
        <taxon>OSLEUM clade</taxon>
        <taxon>Lecanoromycetidae</taxon>
        <taxon>Lecanorales</taxon>
        <taxon>Lecanorineae</taxon>
        <taxon>Stereocaulaceae</taxon>
        <taxon>Stereocaulon</taxon>
    </lineage>
</organism>
<feature type="compositionally biased region" description="Polar residues" evidence="1">
    <location>
        <begin position="165"/>
        <end position="180"/>
    </location>
</feature>
<keyword evidence="3" id="KW-1185">Reference proteome</keyword>
<protein>
    <submittedName>
        <fullName evidence="2">Uncharacterized protein</fullName>
    </submittedName>
</protein>
<comment type="caution">
    <text evidence="2">The sequence shown here is derived from an EMBL/GenBank/DDBJ whole genome shotgun (WGS) entry which is preliminary data.</text>
</comment>
<evidence type="ECO:0000313" key="3">
    <source>
        <dbReference type="Proteomes" id="UP001590950"/>
    </source>
</evidence>
<accession>A0ABR4AM87</accession>